<feature type="transmembrane region" description="Helical" evidence="6">
    <location>
        <begin position="123"/>
        <end position="142"/>
    </location>
</feature>
<keyword evidence="8" id="KW-1185">Reference proteome</keyword>
<evidence type="ECO:0000256" key="3">
    <source>
        <dbReference type="ARBA" id="ARBA00022692"/>
    </source>
</evidence>
<dbReference type="Proteomes" id="UP000038045">
    <property type="component" value="Unplaced"/>
</dbReference>
<keyword evidence="5 6" id="KW-0472">Membrane</keyword>
<evidence type="ECO:0000256" key="5">
    <source>
        <dbReference type="ARBA" id="ARBA00023136"/>
    </source>
</evidence>
<dbReference type="PANTHER" id="PTHR21324">
    <property type="entry name" value="FASTING-INDUCIBLE INTEGRAL MEMBRANE PROTEIN TM6P1-RELATED"/>
    <property type="match status" value="1"/>
</dbReference>
<name>A0A0N4Z5Z7_PARTI</name>
<feature type="transmembrane region" description="Helical" evidence="6">
    <location>
        <begin position="212"/>
        <end position="234"/>
    </location>
</feature>
<keyword evidence="4 6" id="KW-1133">Transmembrane helix</keyword>
<evidence type="ECO:0000259" key="7">
    <source>
        <dbReference type="Pfam" id="PF10277"/>
    </source>
</evidence>
<dbReference type="PANTHER" id="PTHR21324:SF2">
    <property type="entry name" value="EG:22E5.9 PROTEIN"/>
    <property type="match status" value="1"/>
</dbReference>
<proteinExistence type="inferred from homology"/>
<protein>
    <submittedName>
        <fullName evidence="9">DNA damage-regulated autophagy modulator protein 1</fullName>
    </submittedName>
</protein>
<dbReference type="InterPro" id="IPR050911">
    <property type="entry name" value="DRAM/TMEM150_Autophagy_Mod"/>
</dbReference>
<feature type="transmembrane region" description="Helical" evidence="6">
    <location>
        <begin position="12"/>
        <end position="37"/>
    </location>
</feature>
<feature type="transmembrane region" description="Helical" evidence="6">
    <location>
        <begin position="163"/>
        <end position="185"/>
    </location>
</feature>
<dbReference type="WBParaSite" id="PTRK_0000254000.2">
    <property type="protein sequence ID" value="PTRK_0000254000.2"/>
    <property type="gene ID" value="PTRK_0000254000"/>
</dbReference>
<sequence>MVKLLRFGRLGAGHIPIIFGIVFSITLGFTYCLSVYYDNVDPWLPYISSSGDERPESCIFSFLLNICAFMCMLIIYLRYKLITQLNREQDDFLKKINELTFSIGMIASLSMMIVANFQQTAEWTIHITAAVICFSSSVVYMCMDAFVTRYMYPTFNGNSIANVRIVLSIIAVISLVCAIGFGFAASAKYHSVYPDKPTPRPWDQRKEFQPGYNIHCVSAFFEWFLAFLIMLHIVSFTRDFEIIHVRLIVEALVSHLDHEPIWTSSDDLATRIC</sequence>
<feature type="transmembrane region" description="Helical" evidence="6">
    <location>
        <begin position="99"/>
        <end position="117"/>
    </location>
</feature>
<dbReference type="Pfam" id="PF10277">
    <property type="entry name" value="Frag1"/>
    <property type="match status" value="1"/>
</dbReference>
<dbReference type="AlphaFoldDB" id="A0A0N4Z5Z7"/>
<feature type="transmembrane region" description="Helical" evidence="6">
    <location>
        <begin position="57"/>
        <end position="79"/>
    </location>
</feature>
<evidence type="ECO:0000256" key="1">
    <source>
        <dbReference type="ARBA" id="ARBA00004127"/>
    </source>
</evidence>
<evidence type="ECO:0000256" key="2">
    <source>
        <dbReference type="ARBA" id="ARBA00006565"/>
    </source>
</evidence>
<feature type="domain" description="CWH43-like N-terminal" evidence="7">
    <location>
        <begin position="14"/>
        <end position="241"/>
    </location>
</feature>
<evidence type="ECO:0000313" key="9">
    <source>
        <dbReference type="WBParaSite" id="PTRK_0000254000.2"/>
    </source>
</evidence>
<evidence type="ECO:0000313" key="8">
    <source>
        <dbReference type="Proteomes" id="UP000038045"/>
    </source>
</evidence>
<comment type="similarity">
    <text evidence="2">Belongs to the DRAM/TMEM150 family.</text>
</comment>
<dbReference type="GO" id="GO:0012505">
    <property type="term" value="C:endomembrane system"/>
    <property type="evidence" value="ECO:0007669"/>
    <property type="project" value="UniProtKB-SubCell"/>
</dbReference>
<keyword evidence="3 6" id="KW-0812">Transmembrane</keyword>
<evidence type="ECO:0000256" key="6">
    <source>
        <dbReference type="SAM" id="Phobius"/>
    </source>
</evidence>
<comment type="subcellular location">
    <subcellularLocation>
        <location evidence="1">Endomembrane system</location>
        <topology evidence="1">Multi-pass membrane protein</topology>
    </subcellularLocation>
</comment>
<reference evidence="9" key="1">
    <citation type="submission" date="2017-02" db="UniProtKB">
        <authorList>
            <consortium name="WormBaseParasite"/>
        </authorList>
    </citation>
    <scope>IDENTIFICATION</scope>
</reference>
<organism evidence="8 9">
    <name type="scientific">Parastrongyloides trichosuri</name>
    <name type="common">Possum-specific nematode worm</name>
    <dbReference type="NCBI Taxonomy" id="131310"/>
    <lineage>
        <taxon>Eukaryota</taxon>
        <taxon>Metazoa</taxon>
        <taxon>Ecdysozoa</taxon>
        <taxon>Nematoda</taxon>
        <taxon>Chromadorea</taxon>
        <taxon>Rhabditida</taxon>
        <taxon>Tylenchina</taxon>
        <taxon>Panagrolaimomorpha</taxon>
        <taxon>Strongyloidoidea</taxon>
        <taxon>Strongyloididae</taxon>
        <taxon>Parastrongyloides</taxon>
    </lineage>
</organism>
<dbReference type="InterPro" id="IPR019402">
    <property type="entry name" value="CWH43_N"/>
</dbReference>
<accession>A0A0N4Z5Z7</accession>
<evidence type="ECO:0000256" key="4">
    <source>
        <dbReference type="ARBA" id="ARBA00022989"/>
    </source>
</evidence>